<evidence type="ECO:0000256" key="16">
    <source>
        <dbReference type="PROSITE-ProRule" id="PRU00339"/>
    </source>
</evidence>
<dbReference type="Pfam" id="PF08409">
    <property type="entry name" value="TMTC_DUF1736"/>
    <property type="match status" value="1"/>
</dbReference>
<dbReference type="PANTHER" id="PTHR44227">
    <property type="match status" value="1"/>
</dbReference>
<dbReference type="PANTHER" id="PTHR44227:SF3">
    <property type="entry name" value="PROTEIN O-MANNOSYL-TRANSFERASE TMTC4"/>
    <property type="match status" value="1"/>
</dbReference>
<feature type="repeat" description="TPR" evidence="16">
    <location>
        <begin position="541"/>
        <end position="574"/>
    </location>
</feature>
<reference evidence="19 20" key="1">
    <citation type="submission" date="2023-03" db="EMBL/GenBank/DDBJ databases">
        <title>Genome insight into feeding habits of ladybird beetles.</title>
        <authorList>
            <person name="Li H.-S."/>
            <person name="Huang Y.-H."/>
            <person name="Pang H."/>
        </authorList>
    </citation>
    <scope>NUCLEOTIDE SEQUENCE [LARGE SCALE GENOMIC DNA]</scope>
    <source>
        <strain evidence="19">SYSU_2023b</strain>
        <tissue evidence="19">Whole body</tissue>
    </source>
</reference>
<keyword evidence="8 17" id="KW-0812">Transmembrane</keyword>
<dbReference type="InterPro" id="IPR052346">
    <property type="entry name" value="O-mannosyl-transferase_TMTC"/>
</dbReference>
<feature type="transmembrane region" description="Helical" evidence="17">
    <location>
        <begin position="145"/>
        <end position="166"/>
    </location>
</feature>
<feature type="transmembrane region" description="Helical" evidence="17">
    <location>
        <begin position="7"/>
        <end position="28"/>
    </location>
</feature>
<feature type="transmembrane region" description="Helical" evidence="17">
    <location>
        <begin position="341"/>
        <end position="365"/>
    </location>
</feature>
<organism evidence="19 20">
    <name type="scientific">Henosepilachna vigintioctopunctata</name>
    <dbReference type="NCBI Taxonomy" id="420089"/>
    <lineage>
        <taxon>Eukaryota</taxon>
        <taxon>Metazoa</taxon>
        <taxon>Ecdysozoa</taxon>
        <taxon>Arthropoda</taxon>
        <taxon>Hexapoda</taxon>
        <taxon>Insecta</taxon>
        <taxon>Pterygota</taxon>
        <taxon>Neoptera</taxon>
        <taxon>Endopterygota</taxon>
        <taxon>Coleoptera</taxon>
        <taxon>Polyphaga</taxon>
        <taxon>Cucujiformia</taxon>
        <taxon>Coccinelloidea</taxon>
        <taxon>Coccinellidae</taxon>
        <taxon>Epilachninae</taxon>
        <taxon>Epilachnini</taxon>
        <taxon>Henosepilachna</taxon>
    </lineage>
</organism>
<comment type="catalytic activity">
    <reaction evidence="15">
        <text>a di-trans,poly-cis-dolichyl beta-D-mannosyl phosphate + L-seryl-[protein] = 3-O-(alpha-D-mannosyl)-L-seryl-[protein] + a di-trans,poly-cis-dolichyl phosphate + H(+)</text>
        <dbReference type="Rhea" id="RHEA:17377"/>
        <dbReference type="Rhea" id="RHEA-COMP:9863"/>
        <dbReference type="Rhea" id="RHEA-COMP:13546"/>
        <dbReference type="Rhea" id="RHEA-COMP:19498"/>
        <dbReference type="Rhea" id="RHEA-COMP:19501"/>
        <dbReference type="ChEBI" id="CHEBI:15378"/>
        <dbReference type="ChEBI" id="CHEBI:29999"/>
        <dbReference type="ChEBI" id="CHEBI:57683"/>
        <dbReference type="ChEBI" id="CHEBI:58211"/>
        <dbReference type="ChEBI" id="CHEBI:137321"/>
        <dbReference type="EC" id="2.4.1.109"/>
    </reaction>
</comment>
<evidence type="ECO:0000256" key="4">
    <source>
        <dbReference type="ARBA" id="ARBA00004922"/>
    </source>
</evidence>
<dbReference type="EMBL" id="JARQZJ010000062">
    <property type="protein sequence ID" value="KAK9879658.1"/>
    <property type="molecule type" value="Genomic_DNA"/>
</dbReference>
<evidence type="ECO:0000256" key="5">
    <source>
        <dbReference type="ARBA" id="ARBA00007882"/>
    </source>
</evidence>
<evidence type="ECO:0000256" key="2">
    <source>
        <dbReference type="ARBA" id="ARBA00004141"/>
    </source>
</evidence>
<dbReference type="Proteomes" id="UP001431783">
    <property type="component" value="Unassembled WGS sequence"/>
</dbReference>
<evidence type="ECO:0000256" key="10">
    <source>
        <dbReference type="ARBA" id="ARBA00022803"/>
    </source>
</evidence>
<evidence type="ECO:0000256" key="15">
    <source>
        <dbReference type="ARBA" id="ARBA00045102"/>
    </source>
</evidence>
<evidence type="ECO:0000256" key="12">
    <source>
        <dbReference type="ARBA" id="ARBA00022989"/>
    </source>
</evidence>
<feature type="transmembrane region" description="Helical" evidence="17">
    <location>
        <begin position="401"/>
        <end position="419"/>
    </location>
</feature>
<keyword evidence="11" id="KW-0256">Endoplasmic reticulum</keyword>
<dbReference type="Pfam" id="PF13414">
    <property type="entry name" value="TPR_11"/>
    <property type="match status" value="1"/>
</dbReference>
<feature type="transmembrane region" description="Helical" evidence="17">
    <location>
        <begin position="175"/>
        <end position="208"/>
    </location>
</feature>
<protein>
    <recommendedName>
        <fullName evidence="6">dolichyl-phosphate-mannose--protein mannosyltransferase</fullName>
        <ecNumber evidence="6">2.4.1.109</ecNumber>
    </recommendedName>
</protein>
<evidence type="ECO:0000256" key="6">
    <source>
        <dbReference type="ARBA" id="ARBA00012839"/>
    </source>
</evidence>
<keyword evidence="20" id="KW-1185">Reference proteome</keyword>
<accession>A0AAW1UET0</accession>
<feature type="transmembrane region" description="Helical" evidence="17">
    <location>
        <begin position="97"/>
        <end position="115"/>
    </location>
</feature>
<feature type="repeat" description="TPR" evidence="16">
    <location>
        <begin position="643"/>
        <end position="676"/>
    </location>
</feature>
<gene>
    <name evidence="19" type="ORF">WA026_006722</name>
</gene>
<evidence type="ECO:0000256" key="11">
    <source>
        <dbReference type="ARBA" id="ARBA00022824"/>
    </source>
</evidence>
<feature type="repeat" description="TPR" evidence="16">
    <location>
        <begin position="507"/>
        <end position="540"/>
    </location>
</feature>
<evidence type="ECO:0000313" key="19">
    <source>
        <dbReference type="EMBL" id="KAK9879658.1"/>
    </source>
</evidence>
<sequence length="689" mass="79346">MDKSWKYITISVSAFICYCNTLWGSFLFDDTEAIVKNKDVMPSTSINEIFRNDFWGTNISLNSSHKSYRPLTILSYRLNVIYSNNILDSFQFHATNVILYGVLCLLTIPVFELFLKKRKHEYLHEIAFMSSLLFTVHPVHTESVAALVGRADILGSIFFLVTILLYHGSLKQKSVLLLIMSLLVTIAAVLCKENTIMVLGMCIAYDVFQQSRRKKIWNNFFNLYFILRMLILISSGVIILYCRLKIMNFEGPTFTSIDNPAAFSSNSLIKVFTFSYIYLINLFILIWPEWLCFDWSMGCIPLIENFCDIRVFAVVLFWLLLVLATHKFFKKIYETTLIDGSLMGICLMILPFIPASNIFFTVGFVIAERTLLLPSAGFCFLVVIGFTKLERSMSNREVPKRLFYVLCVIFATKTILRNFDWLKEERLFSSALEVCPLNAKVHYNIAKVAADRDLKELALVEYKKALDLNPNYEQAMNNLANLLREEKKYEEAEILLRKSLEVRPNFAAAWMNLGIVLTNLNKTEEAEQCYKTAIKHRNRYPDCYYNLGNLYLDQKRNQEALAAWEMAVLNKPTHVAAWSNTLVLLDSMKRYKEALDIGLKALSHNPSSPALHFSIANTLGKVQEFVRAEAHFLEAINLNPSSALYISNLGVLYHRWGKTEKARIMYQKALKIDPNMKTTQLNLKKLDHR</sequence>
<comment type="pathway">
    <text evidence="4">Protein modification; protein glycosylation.</text>
</comment>
<dbReference type="PROSITE" id="PS50293">
    <property type="entry name" value="TPR_REGION"/>
    <property type="match status" value="1"/>
</dbReference>
<evidence type="ECO:0000256" key="8">
    <source>
        <dbReference type="ARBA" id="ARBA00022692"/>
    </source>
</evidence>
<dbReference type="InterPro" id="IPR013618">
    <property type="entry name" value="TMTC_DUF1736"/>
</dbReference>
<dbReference type="PROSITE" id="PS50005">
    <property type="entry name" value="TPR"/>
    <property type="match status" value="5"/>
</dbReference>
<evidence type="ECO:0000256" key="7">
    <source>
        <dbReference type="ARBA" id="ARBA00022679"/>
    </source>
</evidence>
<feature type="transmembrane region" description="Helical" evidence="17">
    <location>
        <begin position="311"/>
        <end position="329"/>
    </location>
</feature>
<evidence type="ECO:0000313" key="20">
    <source>
        <dbReference type="Proteomes" id="UP001431783"/>
    </source>
</evidence>
<keyword evidence="9" id="KW-0677">Repeat</keyword>
<evidence type="ECO:0000256" key="1">
    <source>
        <dbReference type="ARBA" id="ARBA00003582"/>
    </source>
</evidence>
<dbReference type="SUPFAM" id="SSF48452">
    <property type="entry name" value="TPR-like"/>
    <property type="match status" value="2"/>
</dbReference>
<feature type="transmembrane region" description="Helical" evidence="17">
    <location>
        <begin position="268"/>
        <end position="287"/>
    </location>
</feature>
<dbReference type="EC" id="2.4.1.109" evidence="6"/>
<dbReference type="GO" id="GO:0004169">
    <property type="term" value="F:dolichyl-phosphate-mannose-protein mannosyltransferase activity"/>
    <property type="evidence" value="ECO:0007669"/>
    <property type="project" value="UniProtKB-EC"/>
</dbReference>
<dbReference type="Pfam" id="PF13431">
    <property type="entry name" value="TPR_17"/>
    <property type="match status" value="1"/>
</dbReference>
<evidence type="ECO:0000256" key="17">
    <source>
        <dbReference type="SAM" id="Phobius"/>
    </source>
</evidence>
<keyword evidence="13 17" id="KW-0472">Membrane</keyword>
<dbReference type="GO" id="GO:0016020">
    <property type="term" value="C:membrane"/>
    <property type="evidence" value="ECO:0007669"/>
    <property type="project" value="UniProtKB-SubCell"/>
</dbReference>
<proteinExistence type="inferred from homology"/>
<feature type="repeat" description="TPR" evidence="16">
    <location>
        <begin position="473"/>
        <end position="506"/>
    </location>
</feature>
<keyword evidence="12 17" id="KW-1133">Transmembrane helix</keyword>
<comment type="caution">
    <text evidence="19">The sequence shown here is derived from an EMBL/GenBank/DDBJ whole genome shotgun (WGS) entry which is preliminary data.</text>
</comment>
<dbReference type="InterPro" id="IPR011990">
    <property type="entry name" value="TPR-like_helical_dom_sf"/>
</dbReference>
<feature type="transmembrane region" description="Helical" evidence="17">
    <location>
        <begin position="371"/>
        <end position="389"/>
    </location>
</feature>
<dbReference type="GO" id="GO:0005783">
    <property type="term" value="C:endoplasmic reticulum"/>
    <property type="evidence" value="ECO:0007669"/>
    <property type="project" value="UniProtKB-SubCell"/>
</dbReference>
<feature type="transmembrane region" description="Helical" evidence="17">
    <location>
        <begin position="122"/>
        <end position="139"/>
    </location>
</feature>
<dbReference type="SMART" id="SM00028">
    <property type="entry name" value="TPR"/>
    <property type="match status" value="7"/>
</dbReference>
<keyword evidence="10 16" id="KW-0802">TPR repeat</keyword>
<feature type="repeat" description="TPR" evidence="16">
    <location>
        <begin position="439"/>
        <end position="472"/>
    </location>
</feature>
<comment type="function">
    <text evidence="1">Transfers mannosyl residues to the hydroxyl group of serine or threonine residues.</text>
</comment>
<dbReference type="AlphaFoldDB" id="A0AAW1UET0"/>
<dbReference type="InterPro" id="IPR019734">
    <property type="entry name" value="TPR_rpt"/>
</dbReference>
<keyword evidence="7" id="KW-0808">Transferase</keyword>
<evidence type="ECO:0000259" key="18">
    <source>
        <dbReference type="Pfam" id="PF08409"/>
    </source>
</evidence>
<name>A0AAW1UET0_9CUCU</name>
<feature type="transmembrane region" description="Helical" evidence="17">
    <location>
        <begin position="220"/>
        <end position="242"/>
    </location>
</feature>
<comment type="catalytic activity">
    <reaction evidence="14">
        <text>a di-trans,poly-cis-dolichyl beta-D-mannosyl phosphate + L-threonyl-[protein] = 3-O-(alpha-D-mannosyl)-L-threonyl-[protein] + a di-trans,poly-cis-dolichyl phosphate + H(+)</text>
        <dbReference type="Rhea" id="RHEA:53396"/>
        <dbReference type="Rhea" id="RHEA-COMP:11060"/>
        <dbReference type="Rhea" id="RHEA-COMP:13547"/>
        <dbReference type="Rhea" id="RHEA-COMP:19498"/>
        <dbReference type="Rhea" id="RHEA-COMP:19501"/>
        <dbReference type="ChEBI" id="CHEBI:15378"/>
        <dbReference type="ChEBI" id="CHEBI:30013"/>
        <dbReference type="ChEBI" id="CHEBI:57683"/>
        <dbReference type="ChEBI" id="CHEBI:58211"/>
        <dbReference type="ChEBI" id="CHEBI:137323"/>
        <dbReference type="EC" id="2.4.1.109"/>
    </reaction>
</comment>
<comment type="subcellular location">
    <subcellularLocation>
        <location evidence="3">Endoplasmic reticulum</location>
    </subcellularLocation>
    <subcellularLocation>
        <location evidence="2">Membrane</location>
        <topology evidence="2">Multi-pass membrane protein</topology>
    </subcellularLocation>
</comment>
<dbReference type="Pfam" id="PF13181">
    <property type="entry name" value="TPR_8"/>
    <property type="match status" value="1"/>
</dbReference>
<dbReference type="Gene3D" id="1.25.40.10">
    <property type="entry name" value="Tetratricopeptide repeat domain"/>
    <property type="match status" value="3"/>
</dbReference>
<feature type="domain" description="DUF1736" evidence="18">
    <location>
        <begin position="249"/>
        <end position="321"/>
    </location>
</feature>
<evidence type="ECO:0000256" key="3">
    <source>
        <dbReference type="ARBA" id="ARBA00004240"/>
    </source>
</evidence>
<evidence type="ECO:0000256" key="13">
    <source>
        <dbReference type="ARBA" id="ARBA00023136"/>
    </source>
</evidence>
<dbReference type="GO" id="GO:0030968">
    <property type="term" value="P:endoplasmic reticulum unfolded protein response"/>
    <property type="evidence" value="ECO:0007669"/>
    <property type="project" value="TreeGrafter"/>
</dbReference>
<evidence type="ECO:0000256" key="9">
    <source>
        <dbReference type="ARBA" id="ARBA00022737"/>
    </source>
</evidence>
<comment type="similarity">
    <text evidence="5">Belongs to the TMTC family.</text>
</comment>
<evidence type="ECO:0000256" key="14">
    <source>
        <dbReference type="ARBA" id="ARBA00045085"/>
    </source>
</evidence>